<organism evidence="2 3">
    <name type="scientific">Besnoitia besnoiti</name>
    <name type="common">Apicomplexan protozoan</name>
    <dbReference type="NCBI Taxonomy" id="94643"/>
    <lineage>
        <taxon>Eukaryota</taxon>
        <taxon>Sar</taxon>
        <taxon>Alveolata</taxon>
        <taxon>Apicomplexa</taxon>
        <taxon>Conoidasida</taxon>
        <taxon>Coccidia</taxon>
        <taxon>Eucoccidiorida</taxon>
        <taxon>Eimeriorina</taxon>
        <taxon>Sarcocystidae</taxon>
        <taxon>Besnoitia</taxon>
    </lineage>
</organism>
<evidence type="ECO:0000313" key="3">
    <source>
        <dbReference type="Proteomes" id="UP000224006"/>
    </source>
</evidence>
<evidence type="ECO:0000313" key="2">
    <source>
        <dbReference type="EMBL" id="PFH31830.1"/>
    </source>
</evidence>
<dbReference type="OrthoDB" id="331786at2759"/>
<feature type="compositionally biased region" description="Basic and acidic residues" evidence="1">
    <location>
        <begin position="551"/>
        <end position="562"/>
    </location>
</feature>
<dbReference type="GeneID" id="40307382"/>
<feature type="compositionally biased region" description="Basic and acidic residues" evidence="1">
    <location>
        <begin position="126"/>
        <end position="135"/>
    </location>
</feature>
<dbReference type="Proteomes" id="UP000224006">
    <property type="component" value="Chromosome XII"/>
</dbReference>
<dbReference type="EMBL" id="NWUJ01000013">
    <property type="protein sequence ID" value="PFH31830.1"/>
    <property type="molecule type" value="Genomic_DNA"/>
</dbReference>
<evidence type="ECO:0000256" key="1">
    <source>
        <dbReference type="SAM" id="MobiDB-lite"/>
    </source>
</evidence>
<sequence length="844" mass="91688">MHQPPRSLTQAPASVSTCARLSTGVCHGYAPPASVPKSATASSCEIGRSRAWLRHALPPPYSKLSIPEAGIVRAASSPLCVERPRCPRVLQGGWPLFLSVGALRGKHSATFPQGSGLKTKPLALADSKKTRRDASSNRGPMQTAMRQQKEPGLLDELMATVESFLSRETEKINSTASSFLGMQDSNARRRGDDVVLSRFQAAIQPGGWEVGIPTIPFLLLGPVGALVVYACLWRSLWRPLKREEERAARDAASQENLEETRRTPSLRSFPLTLVPLYASDLLSHIGPFLAKHIESRGACEKALSELQDPLLAREARGTSLAALQSMLQYPAIADRLCATSAAAEKSHPQDDPPLRQREAPVAAPLAVANERCPGDADAALEAAEGAEKTALEILLSVFVGQNQPEGIAKQSTEWLVELSCLCTILRHTVPEDREVPYELLLRLVNGNESLWAHEPSFEELRARLLLKLFENEANALSVYDREIPELQARRLAELEQRRAEEKDEETSSSQTTAASEEGDAPPKPLEERGGEGPSELASTSRDEEEAAGAEKTAETSKRDKTPADRPRLVLEYLLNPSPYKLPDSILLQIWPVGKRIRAGEPEHALRKTVKLLSAFVDAREEARARETGSVSAAAEEKSAQSAASSSHTPFWRILLGRESKATTAARAGKETISGDPGCSAAARERTGGQGVHVAHSPEEASLASLGVAASSALSPRRSPPWPAKVLLRELENDLLCVLSVVLVCLFTRKGGGENLFGEMGKIGLTALRAIRGLVLLEGAYHFETKFIHSPEYYASSDSDMIKQSVGLAAVNGLFLGALLRTHKYVLLPFLLLRLRDMVSMDFRI</sequence>
<feature type="region of interest" description="Disordered" evidence="1">
    <location>
        <begin position="495"/>
        <end position="562"/>
    </location>
</feature>
<dbReference type="VEuPathDB" id="ToxoDB:BESB_023220"/>
<keyword evidence="3" id="KW-1185">Reference proteome</keyword>
<proteinExistence type="predicted"/>
<accession>A0A2A9M8W3</accession>
<feature type="region of interest" description="Disordered" evidence="1">
    <location>
        <begin position="124"/>
        <end position="148"/>
    </location>
</feature>
<comment type="caution">
    <text evidence="2">The sequence shown here is derived from an EMBL/GenBank/DDBJ whole genome shotgun (WGS) entry which is preliminary data.</text>
</comment>
<dbReference type="KEGG" id="bbes:BESB_023220"/>
<feature type="compositionally biased region" description="Polar residues" evidence="1">
    <location>
        <begin position="136"/>
        <end position="146"/>
    </location>
</feature>
<dbReference type="RefSeq" id="XP_029215839.1">
    <property type="nucleotide sequence ID" value="XM_029361024.1"/>
</dbReference>
<reference evidence="2 3" key="1">
    <citation type="submission" date="2017-09" db="EMBL/GenBank/DDBJ databases">
        <title>Genome sequencing of Besnoitia besnoiti strain Bb-Ger1.</title>
        <authorList>
            <person name="Schares G."/>
            <person name="Venepally P."/>
            <person name="Lorenzi H.A."/>
        </authorList>
    </citation>
    <scope>NUCLEOTIDE SEQUENCE [LARGE SCALE GENOMIC DNA]</scope>
    <source>
        <strain evidence="2 3">Bb-Ger1</strain>
    </source>
</reference>
<name>A0A2A9M8W3_BESBE</name>
<feature type="region of interest" description="Disordered" evidence="1">
    <location>
        <begin position="664"/>
        <end position="693"/>
    </location>
</feature>
<protein>
    <submittedName>
        <fullName evidence="2">Uncharacterized protein</fullName>
    </submittedName>
</protein>
<feature type="region of interest" description="Disordered" evidence="1">
    <location>
        <begin position="626"/>
        <end position="645"/>
    </location>
</feature>
<dbReference type="AlphaFoldDB" id="A0A2A9M8W3"/>
<gene>
    <name evidence="2" type="ORF">BESB_023220</name>
</gene>